<dbReference type="SUPFAM" id="SSF55729">
    <property type="entry name" value="Acyl-CoA N-acyltransferases (Nat)"/>
    <property type="match status" value="1"/>
</dbReference>
<dbReference type="Pfam" id="PF13312">
    <property type="entry name" value="DUF4081"/>
    <property type="match status" value="1"/>
</dbReference>
<dbReference type="Gene3D" id="3.40.630.30">
    <property type="match status" value="1"/>
</dbReference>
<sequence>MGRWNGATLSGKAAEGRILGDADVDAALAVCARVPVDSVLAASRIEVAARSGLRPAGGQLWGYDRGGELVAVCWAGANIVPVVPDGDPGALDAFARIARAQGRRSSSIVGQADAALGLWDRLSGTWSAPREIRANQPSLVIDHDPLVRVDELVRRSTPGEYGIVLPACVAMFAEEVGYSPASGPNGPYEERVRGLIAEGRSYVRLVAGSRGPQVSFKAELGAVAGGVAQVQGVWVEPAYRGRGLSEIGMAAVVQLARRDVAPTVSLYVNDYNARALASYRRVGFRQVGTFATVLF</sequence>
<dbReference type="Proteomes" id="UP000321181">
    <property type="component" value="Unassembled WGS sequence"/>
</dbReference>
<dbReference type="InterPro" id="IPR025289">
    <property type="entry name" value="DUF4081"/>
</dbReference>
<reference evidence="2 3" key="1">
    <citation type="submission" date="2019-07" db="EMBL/GenBank/DDBJ databases">
        <title>Whole genome shotgun sequence of Cellulomonas aerilata NBRC 106308.</title>
        <authorList>
            <person name="Hosoyama A."/>
            <person name="Uohara A."/>
            <person name="Ohji S."/>
            <person name="Ichikawa N."/>
        </authorList>
    </citation>
    <scope>NUCLEOTIDE SEQUENCE [LARGE SCALE GENOMIC DNA]</scope>
    <source>
        <strain evidence="2 3">NBRC 106308</strain>
    </source>
</reference>
<dbReference type="GO" id="GO:0016747">
    <property type="term" value="F:acyltransferase activity, transferring groups other than amino-acyl groups"/>
    <property type="evidence" value="ECO:0007669"/>
    <property type="project" value="InterPro"/>
</dbReference>
<evidence type="ECO:0000313" key="3">
    <source>
        <dbReference type="Proteomes" id="UP000321181"/>
    </source>
</evidence>
<evidence type="ECO:0000259" key="1">
    <source>
        <dbReference type="PROSITE" id="PS51186"/>
    </source>
</evidence>
<comment type="caution">
    <text evidence="2">The sequence shown here is derived from an EMBL/GenBank/DDBJ whole genome shotgun (WGS) entry which is preliminary data.</text>
</comment>
<dbReference type="InterPro" id="IPR000182">
    <property type="entry name" value="GNAT_dom"/>
</dbReference>
<dbReference type="Pfam" id="PF00583">
    <property type="entry name" value="Acetyltransf_1"/>
    <property type="match status" value="1"/>
</dbReference>
<feature type="domain" description="N-acetyltransferase" evidence="1">
    <location>
        <begin position="151"/>
        <end position="295"/>
    </location>
</feature>
<dbReference type="OrthoDB" id="5241264at2"/>
<dbReference type="PROSITE" id="PS51186">
    <property type="entry name" value="GNAT"/>
    <property type="match status" value="1"/>
</dbReference>
<keyword evidence="2" id="KW-0808">Transferase</keyword>
<dbReference type="AlphaFoldDB" id="A0A512DGR2"/>
<dbReference type="InterPro" id="IPR016794">
    <property type="entry name" value="UCP21603_acetyltransf"/>
</dbReference>
<name>A0A512DGR2_9CELL</name>
<proteinExistence type="predicted"/>
<organism evidence="2 3">
    <name type="scientific">Cellulomonas aerilata</name>
    <dbReference type="NCBI Taxonomy" id="515326"/>
    <lineage>
        <taxon>Bacteria</taxon>
        <taxon>Bacillati</taxon>
        <taxon>Actinomycetota</taxon>
        <taxon>Actinomycetes</taxon>
        <taxon>Micrococcales</taxon>
        <taxon>Cellulomonadaceae</taxon>
        <taxon>Cellulomonas</taxon>
    </lineage>
</organism>
<accession>A0A512DGR2</accession>
<dbReference type="InterPro" id="IPR016181">
    <property type="entry name" value="Acyl_CoA_acyltransferase"/>
</dbReference>
<keyword evidence="3" id="KW-1185">Reference proteome</keyword>
<gene>
    <name evidence="2" type="ORF">CAE01nite_33570</name>
</gene>
<protein>
    <submittedName>
        <fullName evidence="2">N-acetyltransferase GCN5</fullName>
    </submittedName>
</protein>
<dbReference type="EMBL" id="BJYY01000021">
    <property type="protein sequence ID" value="GEO35632.1"/>
    <property type="molecule type" value="Genomic_DNA"/>
</dbReference>
<dbReference type="RefSeq" id="WP_146906663.1">
    <property type="nucleotide sequence ID" value="NZ_BAAARM010000006.1"/>
</dbReference>
<dbReference type="PIRSF" id="PIRSF021603">
    <property type="entry name" value="UCP21603_acetyltransf"/>
    <property type="match status" value="1"/>
</dbReference>
<evidence type="ECO:0000313" key="2">
    <source>
        <dbReference type="EMBL" id="GEO35632.1"/>
    </source>
</evidence>